<keyword evidence="2" id="KW-1185">Reference proteome</keyword>
<accession>A0ABT2CX66</accession>
<dbReference type="Proteomes" id="UP001204621">
    <property type="component" value="Unassembled WGS sequence"/>
</dbReference>
<reference evidence="1 2" key="1">
    <citation type="submission" date="2022-08" db="EMBL/GenBank/DDBJ databases">
        <title>Reclassification of Massilia species as members of the genera Telluria, Duganella, Pseudoduganella, Mokoshia gen. nov. and Zemynaea gen. nov. using orthogonal and non-orthogonal genome-based approaches.</title>
        <authorList>
            <person name="Bowman J.P."/>
        </authorList>
    </citation>
    <scope>NUCLEOTIDE SEQUENCE [LARGE SCALE GENOMIC DNA]</scope>
    <source>
        <strain evidence="1 2">JCM 31606</strain>
    </source>
</reference>
<sequence>MFTMILMVYLQQNLDVTLQQAAPHGRYQSRGACEQAAVRLRGPVPIPKTYSAAWQDALCVPIKPNVQVNPAPLPDLARVLREQPGSGCQAEGAWRRLAETCVAPR</sequence>
<protein>
    <submittedName>
        <fullName evidence="1">Uncharacterized protein</fullName>
    </submittedName>
</protein>
<dbReference type="EMBL" id="JANUGU010000001">
    <property type="protein sequence ID" value="MCS0657698.1"/>
    <property type="molecule type" value="Genomic_DNA"/>
</dbReference>
<comment type="caution">
    <text evidence="1">The sequence shown here is derived from an EMBL/GenBank/DDBJ whole genome shotgun (WGS) entry which is preliminary data.</text>
</comment>
<evidence type="ECO:0000313" key="2">
    <source>
        <dbReference type="Proteomes" id="UP001204621"/>
    </source>
</evidence>
<proteinExistence type="predicted"/>
<organism evidence="1 2">
    <name type="scientific">Massilia terrae</name>
    <dbReference type="NCBI Taxonomy" id="1811224"/>
    <lineage>
        <taxon>Bacteria</taxon>
        <taxon>Pseudomonadati</taxon>
        <taxon>Pseudomonadota</taxon>
        <taxon>Betaproteobacteria</taxon>
        <taxon>Burkholderiales</taxon>
        <taxon>Oxalobacteraceae</taxon>
        <taxon>Telluria group</taxon>
        <taxon>Massilia</taxon>
    </lineage>
</organism>
<dbReference type="RefSeq" id="WP_258810843.1">
    <property type="nucleotide sequence ID" value="NZ_JANUGU010000001.1"/>
</dbReference>
<evidence type="ECO:0000313" key="1">
    <source>
        <dbReference type="EMBL" id="MCS0657698.1"/>
    </source>
</evidence>
<name>A0ABT2CX66_9BURK</name>
<gene>
    <name evidence="1" type="ORF">NX778_06415</name>
</gene>